<evidence type="ECO:0000256" key="2">
    <source>
        <dbReference type="ARBA" id="ARBA00008420"/>
    </source>
</evidence>
<evidence type="ECO:0000313" key="11">
    <source>
        <dbReference type="Proteomes" id="UP000092555"/>
    </source>
</evidence>
<dbReference type="SUPFAM" id="SSF52540">
    <property type="entry name" value="P-loop containing nucleoside triphosphate hydrolases"/>
    <property type="match status" value="1"/>
</dbReference>
<comment type="pathway">
    <text evidence="1 9">Carbohydrate acid metabolism; D-gluconate degradation.</text>
</comment>
<dbReference type="Gene3D" id="3.40.50.300">
    <property type="entry name" value="P-loop containing nucleotide triphosphate hydrolases"/>
    <property type="match status" value="1"/>
</dbReference>
<dbReference type="NCBIfam" id="TIGR01313">
    <property type="entry name" value="therm_gnt_kin"/>
    <property type="match status" value="1"/>
</dbReference>
<dbReference type="GO" id="GO:0046316">
    <property type="term" value="F:gluconokinase activity"/>
    <property type="evidence" value="ECO:0007669"/>
    <property type="project" value="UniProtKB-EC"/>
</dbReference>
<dbReference type="InterPro" id="IPR027417">
    <property type="entry name" value="P-loop_NTPase"/>
</dbReference>
<reference evidence="10 11" key="1">
    <citation type="submission" date="2016-05" db="EMBL/GenBank/DDBJ databases">
        <title>Comparative genomics of biotechnologically important yeasts.</title>
        <authorList>
            <consortium name="DOE Joint Genome Institute"/>
            <person name="Riley R."/>
            <person name="Haridas S."/>
            <person name="Wolfe K.H."/>
            <person name="Lopes M.R."/>
            <person name="Hittinger C.T."/>
            <person name="Goker M."/>
            <person name="Salamov A."/>
            <person name="Wisecaver J."/>
            <person name="Long T.M."/>
            <person name="Aerts A.L."/>
            <person name="Barry K."/>
            <person name="Choi C."/>
            <person name="Clum A."/>
            <person name="Coughlan A.Y."/>
            <person name="Deshpande S."/>
            <person name="Douglass A.P."/>
            <person name="Hanson S.J."/>
            <person name="Klenk H.-P."/>
            <person name="LaButti K."/>
            <person name="Lapidus A."/>
            <person name="Lindquist E."/>
            <person name="Lipzen A."/>
            <person name="Meier-kolthoff J.P."/>
            <person name="Ohm R.A."/>
            <person name="Otillar R.P."/>
            <person name="Pangilinan J."/>
            <person name="Peng Y."/>
            <person name="Rokas A."/>
            <person name="Rosa C.A."/>
            <person name="Scheuner C."/>
            <person name="Sibirny A.A."/>
            <person name="Slot J.C."/>
            <person name="Stielow J.B."/>
            <person name="Sun H."/>
            <person name="Kurtzman C.P."/>
            <person name="Blackwell M."/>
            <person name="Grigoriev I.V."/>
            <person name="Jeffries T.W."/>
        </authorList>
    </citation>
    <scope>NUCLEOTIDE SEQUENCE [LARGE SCALE GENOMIC DNA]</scope>
    <source>
        <strain evidence="10 11">NRRL YB-4993</strain>
    </source>
</reference>
<evidence type="ECO:0000256" key="7">
    <source>
        <dbReference type="ARBA" id="ARBA00022840"/>
    </source>
</evidence>
<dbReference type="EC" id="2.7.1.12" evidence="3 9"/>
<dbReference type="CDD" id="cd02021">
    <property type="entry name" value="GntK"/>
    <property type="match status" value="1"/>
</dbReference>
<dbReference type="EMBL" id="LXTC01000001">
    <property type="protein sequence ID" value="OBA24570.1"/>
    <property type="molecule type" value="Genomic_DNA"/>
</dbReference>
<evidence type="ECO:0000313" key="10">
    <source>
        <dbReference type="EMBL" id="OBA24570.1"/>
    </source>
</evidence>
<organism evidence="10 11">
    <name type="scientific">Metschnikowia bicuspidata var. bicuspidata NRRL YB-4993</name>
    <dbReference type="NCBI Taxonomy" id="869754"/>
    <lineage>
        <taxon>Eukaryota</taxon>
        <taxon>Fungi</taxon>
        <taxon>Dikarya</taxon>
        <taxon>Ascomycota</taxon>
        <taxon>Saccharomycotina</taxon>
        <taxon>Pichiomycetes</taxon>
        <taxon>Metschnikowiaceae</taxon>
        <taxon>Metschnikowia</taxon>
    </lineage>
</organism>
<keyword evidence="11" id="KW-1185">Reference proteome</keyword>
<evidence type="ECO:0000256" key="4">
    <source>
        <dbReference type="ARBA" id="ARBA00022679"/>
    </source>
</evidence>
<dbReference type="Proteomes" id="UP000092555">
    <property type="component" value="Unassembled WGS sequence"/>
</dbReference>
<dbReference type="Pfam" id="PF01202">
    <property type="entry name" value="SKI"/>
    <property type="match status" value="1"/>
</dbReference>
<accession>A0A1A0HKL6</accession>
<evidence type="ECO:0000256" key="1">
    <source>
        <dbReference type="ARBA" id="ARBA00004875"/>
    </source>
</evidence>
<comment type="catalytic activity">
    <reaction evidence="8 9">
        <text>D-gluconate + ATP = 6-phospho-D-gluconate + ADP + H(+)</text>
        <dbReference type="Rhea" id="RHEA:19433"/>
        <dbReference type="ChEBI" id="CHEBI:15378"/>
        <dbReference type="ChEBI" id="CHEBI:18391"/>
        <dbReference type="ChEBI" id="CHEBI:30616"/>
        <dbReference type="ChEBI" id="CHEBI:58759"/>
        <dbReference type="ChEBI" id="CHEBI:456216"/>
        <dbReference type="EC" id="2.7.1.12"/>
    </reaction>
</comment>
<comment type="similarity">
    <text evidence="2 9">Belongs to the gluconokinase GntK/GntV family.</text>
</comment>
<protein>
    <recommendedName>
        <fullName evidence="3 9">Gluconokinase</fullName>
        <ecNumber evidence="3 9">2.7.1.12</ecNumber>
    </recommendedName>
</protein>
<dbReference type="InterPro" id="IPR006001">
    <property type="entry name" value="Therm_gnt_kin"/>
</dbReference>
<dbReference type="RefSeq" id="XP_018715051.1">
    <property type="nucleotide sequence ID" value="XM_018855715.1"/>
</dbReference>
<name>A0A1A0HKL6_9ASCO</name>
<keyword evidence="6 9" id="KW-0418">Kinase</keyword>
<comment type="caution">
    <text evidence="10">The sequence shown here is derived from an EMBL/GenBank/DDBJ whole genome shotgun (WGS) entry which is preliminary data.</text>
</comment>
<dbReference type="PANTHER" id="PTHR43442">
    <property type="entry name" value="GLUCONOKINASE-RELATED"/>
    <property type="match status" value="1"/>
</dbReference>
<dbReference type="GO" id="GO:0005975">
    <property type="term" value="P:carbohydrate metabolic process"/>
    <property type="evidence" value="ECO:0007669"/>
    <property type="project" value="InterPro"/>
</dbReference>
<evidence type="ECO:0000256" key="5">
    <source>
        <dbReference type="ARBA" id="ARBA00022741"/>
    </source>
</evidence>
<evidence type="ECO:0000256" key="6">
    <source>
        <dbReference type="ARBA" id="ARBA00022777"/>
    </source>
</evidence>
<keyword evidence="7 9" id="KW-0067">ATP-binding</keyword>
<proteinExistence type="inferred from homology"/>
<sequence>MPTVIIVGGPSGTGKTTTAALLASHFDCPYIEGDELHPEENVAKMARGEPLTDDDRWGWLKKISRASVGKAADPANKSGICVASCSMLKRAYRDYLLANGNGADFRFVFLHASFESIIKRVAARQNHFLKLNMVKSQFDIMDVPKSEELIRNGGKAIAVDCETGTPQQLAELIVHQLDV</sequence>
<dbReference type="GeneID" id="30028691"/>
<dbReference type="GO" id="GO:0005737">
    <property type="term" value="C:cytoplasm"/>
    <property type="evidence" value="ECO:0007669"/>
    <property type="project" value="TreeGrafter"/>
</dbReference>
<dbReference type="GO" id="GO:0005524">
    <property type="term" value="F:ATP binding"/>
    <property type="evidence" value="ECO:0007669"/>
    <property type="project" value="UniProtKB-KW"/>
</dbReference>
<evidence type="ECO:0000256" key="3">
    <source>
        <dbReference type="ARBA" id="ARBA00012054"/>
    </source>
</evidence>
<dbReference type="OrthoDB" id="275177at2759"/>
<dbReference type="UniPathway" id="UPA00792"/>
<dbReference type="AlphaFoldDB" id="A0A1A0HKL6"/>
<evidence type="ECO:0000256" key="8">
    <source>
        <dbReference type="ARBA" id="ARBA00048090"/>
    </source>
</evidence>
<keyword evidence="5 9" id="KW-0547">Nucleotide-binding</keyword>
<dbReference type="InterPro" id="IPR031322">
    <property type="entry name" value="Shikimate/glucono_kinase"/>
</dbReference>
<gene>
    <name evidence="10" type="ORF">METBIDRAFT_30803</name>
</gene>
<keyword evidence="4 9" id="KW-0808">Transferase</keyword>
<dbReference type="PANTHER" id="PTHR43442:SF3">
    <property type="entry name" value="GLUCONOKINASE-RELATED"/>
    <property type="match status" value="1"/>
</dbReference>
<evidence type="ECO:0000256" key="9">
    <source>
        <dbReference type="RuleBase" id="RU363066"/>
    </source>
</evidence>
<dbReference type="STRING" id="869754.A0A1A0HKL6"/>